<evidence type="ECO:0000256" key="2">
    <source>
        <dbReference type="ARBA" id="ARBA00008773"/>
    </source>
</evidence>
<dbReference type="GO" id="GO:0005576">
    <property type="term" value="C:extracellular region"/>
    <property type="evidence" value="ECO:0007669"/>
    <property type="project" value="TreeGrafter"/>
</dbReference>
<dbReference type="AlphaFoldDB" id="A0AAD4CML7"/>
<feature type="signal peptide" evidence="8">
    <location>
        <begin position="1"/>
        <end position="18"/>
    </location>
</feature>
<dbReference type="SUPFAM" id="SSF51445">
    <property type="entry name" value="(Trans)glycosidases"/>
    <property type="match status" value="1"/>
</dbReference>
<evidence type="ECO:0000256" key="8">
    <source>
        <dbReference type="SAM" id="SignalP"/>
    </source>
</evidence>
<dbReference type="InterPro" id="IPR050732">
    <property type="entry name" value="Beta-glucan_modifiers"/>
</dbReference>
<reference evidence="9" key="2">
    <citation type="submission" date="2020-02" db="EMBL/GenBank/DDBJ databases">
        <authorList>
            <person name="Gilchrist C.L.M."/>
            <person name="Chooi Y.-H."/>
        </authorList>
    </citation>
    <scope>NUCLEOTIDE SEQUENCE</scope>
    <source>
        <strain evidence="9">MST-FP2251</strain>
    </source>
</reference>
<evidence type="ECO:0000313" key="9">
    <source>
        <dbReference type="EMBL" id="KAF9888362.1"/>
    </source>
</evidence>
<dbReference type="Proteomes" id="UP001194746">
    <property type="component" value="Unassembled WGS sequence"/>
</dbReference>
<dbReference type="PANTHER" id="PTHR16631">
    <property type="entry name" value="GLUCAN 1,3-BETA-GLUCOSIDASE"/>
    <property type="match status" value="1"/>
</dbReference>
<comment type="caution">
    <text evidence="9">The sequence shown here is derived from an EMBL/GenBank/DDBJ whole genome shotgun (WGS) entry which is preliminary data.</text>
</comment>
<evidence type="ECO:0000256" key="5">
    <source>
        <dbReference type="ARBA" id="ARBA00022729"/>
    </source>
</evidence>
<comment type="similarity">
    <text evidence="2 7">Belongs to the glycosyl hydrolase 17 family.</text>
</comment>
<keyword evidence="6" id="KW-0378">Hydrolase</keyword>
<dbReference type="EMBL" id="VCAU01000048">
    <property type="protein sequence ID" value="KAF9888362.1"/>
    <property type="molecule type" value="Genomic_DNA"/>
</dbReference>
<evidence type="ECO:0000256" key="3">
    <source>
        <dbReference type="ARBA" id="ARBA00022512"/>
    </source>
</evidence>
<evidence type="ECO:0000256" key="6">
    <source>
        <dbReference type="ARBA" id="ARBA00022801"/>
    </source>
</evidence>
<dbReference type="Pfam" id="PF00332">
    <property type="entry name" value="Glyco_hydro_17"/>
    <property type="match status" value="1"/>
</dbReference>
<dbReference type="GO" id="GO:0042973">
    <property type="term" value="F:glucan endo-1,3-beta-D-glucosidase activity"/>
    <property type="evidence" value="ECO:0007669"/>
    <property type="project" value="TreeGrafter"/>
</dbReference>
<keyword evidence="5 8" id="KW-0732">Signal</keyword>
<dbReference type="Gene3D" id="3.20.20.80">
    <property type="entry name" value="Glycosidases"/>
    <property type="match status" value="2"/>
</dbReference>
<organism evidence="9 10">
    <name type="scientific">Aspergillus nanangensis</name>
    <dbReference type="NCBI Taxonomy" id="2582783"/>
    <lineage>
        <taxon>Eukaryota</taxon>
        <taxon>Fungi</taxon>
        <taxon>Dikarya</taxon>
        <taxon>Ascomycota</taxon>
        <taxon>Pezizomycotina</taxon>
        <taxon>Eurotiomycetes</taxon>
        <taxon>Eurotiomycetidae</taxon>
        <taxon>Eurotiales</taxon>
        <taxon>Aspergillaceae</taxon>
        <taxon>Aspergillus</taxon>
        <taxon>Aspergillus subgen. Circumdati</taxon>
    </lineage>
</organism>
<dbReference type="GO" id="GO:0009277">
    <property type="term" value="C:fungal-type cell wall"/>
    <property type="evidence" value="ECO:0007669"/>
    <property type="project" value="TreeGrafter"/>
</dbReference>
<reference evidence="9" key="1">
    <citation type="journal article" date="2019" name="Beilstein J. Org. Chem.">
        <title>Nanangenines: drimane sesquiterpenoids as the dominant metabolite cohort of a novel Australian fungus, Aspergillus nanangensis.</title>
        <authorList>
            <person name="Lacey H.J."/>
            <person name="Gilchrist C.L.M."/>
            <person name="Crombie A."/>
            <person name="Kalaitzis J.A."/>
            <person name="Vuong D."/>
            <person name="Rutledge P.J."/>
            <person name="Turner P."/>
            <person name="Pitt J.I."/>
            <person name="Lacey E."/>
            <person name="Chooi Y.H."/>
            <person name="Piggott A.M."/>
        </authorList>
    </citation>
    <scope>NUCLEOTIDE SEQUENCE</scope>
    <source>
        <strain evidence="9">MST-FP2251</strain>
    </source>
</reference>
<dbReference type="PANTHER" id="PTHR16631:SF14">
    <property type="entry name" value="FAMILY 17 GLUCOSIDASE SCW10-RELATED"/>
    <property type="match status" value="1"/>
</dbReference>
<evidence type="ECO:0008006" key="11">
    <source>
        <dbReference type="Google" id="ProtNLM"/>
    </source>
</evidence>
<keyword evidence="10" id="KW-1185">Reference proteome</keyword>
<evidence type="ECO:0000313" key="10">
    <source>
        <dbReference type="Proteomes" id="UP001194746"/>
    </source>
</evidence>
<comment type="subcellular location">
    <subcellularLocation>
        <location evidence="1">Secreted</location>
        <location evidence="1">Cell wall</location>
    </subcellularLocation>
</comment>
<dbReference type="GO" id="GO:0009986">
    <property type="term" value="C:cell surface"/>
    <property type="evidence" value="ECO:0007669"/>
    <property type="project" value="TreeGrafter"/>
</dbReference>
<gene>
    <name evidence="9" type="ORF">FE257_008795</name>
</gene>
<dbReference type="InterPro" id="IPR017853">
    <property type="entry name" value="GH"/>
</dbReference>
<evidence type="ECO:0000256" key="7">
    <source>
        <dbReference type="RuleBase" id="RU004335"/>
    </source>
</evidence>
<name>A0AAD4CML7_ASPNN</name>
<keyword evidence="3" id="KW-0134">Cell wall</keyword>
<dbReference type="InterPro" id="IPR000490">
    <property type="entry name" value="Glyco_hydro_17"/>
</dbReference>
<feature type="chain" id="PRO_5042046836" description="Endo-1,3-beta-glucanase eglC" evidence="8">
    <location>
        <begin position="19"/>
        <end position="335"/>
    </location>
</feature>
<sequence length="335" mass="36417">MWFFHFLTALLFTLHVGALPFEDNRLVNRDGPGHGGGGGVVGAVNDALDAGGSLTSAVITDSGLDSALNALPPAKQHTRRFGISYSPYGDDSACRTQEQVNHDMDKLKHYSFVRIYGVDCDQTKKVVNAARQRGLRVFAGVYDLQNFPASLDPIIQAAAGDWSTFHTISIGNELVNRGEASPAQIVNAVNTARTRLRAAGYHGPVVTVDTFNRLLDHPELCHVSDYCAANCHPFFDATQPAANAGVYVRDQARKISAAAGGKRTVITEAGWPKRGDANGKAVPSFGNHQRAIMALTHVYRDNPGDLVLFSAFNEKWKKDSPGTFHAEKWWGIESR</sequence>
<dbReference type="GO" id="GO:0071555">
    <property type="term" value="P:cell wall organization"/>
    <property type="evidence" value="ECO:0007669"/>
    <property type="project" value="TreeGrafter"/>
</dbReference>
<proteinExistence type="inferred from homology"/>
<evidence type="ECO:0000256" key="1">
    <source>
        <dbReference type="ARBA" id="ARBA00004191"/>
    </source>
</evidence>
<keyword evidence="4" id="KW-0964">Secreted</keyword>
<protein>
    <recommendedName>
        <fullName evidence="11">Endo-1,3-beta-glucanase eglC</fullName>
    </recommendedName>
</protein>
<accession>A0AAD4CML7</accession>
<evidence type="ECO:0000256" key="4">
    <source>
        <dbReference type="ARBA" id="ARBA00022525"/>
    </source>
</evidence>
<dbReference type="GO" id="GO:0005975">
    <property type="term" value="P:carbohydrate metabolic process"/>
    <property type="evidence" value="ECO:0007669"/>
    <property type="project" value="InterPro"/>
</dbReference>